<feature type="transmembrane region" description="Helical" evidence="7">
    <location>
        <begin position="1396"/>
        <end position="1422"/>
    </location>
</feature>
<reference evidence="9" key="1">
    <citation type="submission" date="2014-11" db="EMBL/GenBank/DDBJ databases">
        <authorList>
            <person name="Otto D Thomas"/>
            <person name="Naeem Raeece"/>
        </authorList>
    </citation>
    <scope>NUCLEOTIDE SEQUENCE</scope>
</reference>
<evidence type="ECO:0000256" key="5">
    <source>
        <dbReference type="SAM" id="Coils"/>
    </source>
</evidence>
<feature type="region of interest" description="Disordered" evidence="6">
    <location>
        <begin position="1809"/>
        <end position="1877"/>
    </location>
</feature>
<accession>A0A0G4I6Z6</accession>
<feature type="compositionally biased region" description="Gly residues" evidence="6">
    <location>
        <begin position="1558"/>
        <end position="1568"/>
    </location>
</feature>
<feature type="transmembrane region" description="Helical" evidence="7">
    <location>
        <begin position="1337"/>
        <end position="1360"/>
    </location>
</feature>
<feature type="compositionally biased region" description="Basic and acidic residues" evidence="6">
    <location>
        <begin position="1531"/>
        <end position="1541"/>
    </location>
</feature>
<keyword evidence="5" id="KW-0175">Coiled coil</keyword>
<feature type="transmembrane region" description="Helical" evidence="7">
    <location>
        <begin position="850"/>
        <end position="871"/>
    </location>
</feature>
<feature type="transmembrane region" description="Helical" evidence="7">
    <location>
        <begin position="1167"/>
        <end position="1190"/>
    </location>
</feature>
<keyword evidence="3 7" id="KW-1133">Transmembrane helix</keyword>
<dbReference type="EMBL" id="CDMZ01005381">
    <property type="protein sequence ID" value="CEM52804.1"/>
    <property type="molecule type" value="Genomic_DNA"/>
</dbReference>
<proteinExistence type="predicted"/>
<feature type="transmembrane region" description="Helical" evidence="7">
    <location>
        <begin position="1311"/>
        <end position="1330"/>
    </location>
</feature>
<evidence type="ECO:0000256" key="4">
    <source>
        <dbReference type="ARBA" id="ARBA00023136"/>
    </source>
</evidence>
<dbReference type="Gene3D" id="1.10.287.70">
    <property type="match status" value="1"/>
</dbReference>
<evidence type="ECO:0000256" key="7">
    <source>
        <dbReference type="SAM" id="Phobius"/>
    </source>
</evidence>
<feature type="transmembrane region" description="Helical" evidence="7">
    <location>
        <begin position="1211"/>
        <end position="1232"/>
    </location>
</feature>
<evidence type="ECO:0000256" key="6">
    <source>
        <dbReference type="SAM" id="MobiDB-lite"/>
    </source>
</evidence>
<evidence type="ECO:0000256" key="1">
    <source>
        <dbReference type="ARBA" id="ARBA00004141"/>
    </source>
</evidence>
<comment type="subcellular location">
    <subcellularLocation>
        <location evidence="1">Membrane</location>
        <topology evidence="1">Multi-pass membrane protein</topology>
    </subcellularLocation>
</comment>
<feature type="transmembrane region" description="Helical" evidence="7">
    <location>
        <begin position="6"/>
        <end position="24"/>
    </location>
</feature>
<evidence type="ECO:0000256" key="2">
    <source>
        <dbReference type="ARBA" id="ARBA00022692"/>
    </source>
</evidence>
<evidence type="ECO:0000256" key="3">
    <source>
        <dbReference type="ARBA" id="ARBA00022989"/>
    </source>
</evidence>
<feature type="compositionally biased region" description="Polar residues" evidence="6">
    <location>
        <begin position="1834"/>
        <end position="1845"/>
    </location>
</feature>
<evidence type="ECO:0000259" key="8">
    <source>
        <dbReference type="Pfam" id="PF08016"/>
    </source>
</evidence>
<feature type="transmembrane region" description="Helical" evidence="7">
    <location>
        <begin position="670"/>
        <end position="693"/>
    </location>
</feature>
<feature type="compositionally biased region" description="Polar residues" evidence="6">
    <location>
        <begin position="1809"/>
        <end position="1820"/>
    </location>
</feature>
<keyword evidence="2 7" id="KW-0812">Transmembrane</keyword>
<feature type="compositionally biased region" description="Basic and acidic residues" evidence="6">
    <location>
        <begin position="1782"/>
        <end position="1791"/>
    </location>
</feature>
<keyword evidence="4 7" id="KW-0472">Membrane</keyword>
<dbReference type="PANTHER" id="PTHR10877">
    <property type="entry name" value="POLYCYSTIN FAMILY MEMBER"/>
    <property type="match status" value="1"/>
</dbReference>
<feature type="coiled-coil region" evidence="5">
    <location>
        <begin position="1924"/>
        <end position="1951"/>
    </location>
</feature>
<feature type="transmembrane region" description="Helical" evidence="7">
    <location>
        <begin position="624"/>
        <end position="642"/>
    </location>
</feature>
<feature type="compositionally biased region" description="Basic and acidic residues" evidence="6">
    <location>
        <begin position="1656"/>
        <end position="1671"/>
    </location>
</feature>
<feature type="region of interest" description="Disordered" evidence="6">
    <location>
        <begin position="1768"/>
        <end position="1795"/>
    </location>
</feature>
<feature type="transmembrane region" description="Helical" evidence="7">
    <location>
        <begin position="702"/>
        <end position="719"/>
    </location>
</feature>
<feature type="transmembrane region" description="Helical" evidence="7">
    <location>
        <begin position="572"/>
        <end position="594"/>
    </location>
</feature>
<dbReference type="InterPro" id="IPR051223">
    <property type="entry name" value="Polycystin"/>
</dbReference>
<name>A0A0G4I6Z6_9ALVE</name>
<feature type="compositionally biased region" description="Polar residues" evidence="6">
    <location>
        <begin position="1768"/>
        <end position="1777"/>
    </location>
</feature>
<organism evidence="9">
    <name type="scientific">Chromera velia CCMP2878</name>
    <dbReference type="NCBI Taxonomy" id="1169474"/>
    <lineage>
        <taxon>Eukaryota</taxon>
        <taxon>Sar</taxon>
        <taxon>Alveolata</taxon>
        <taxon>Colpodellida</taxon>
        <taxon>Chromeraceae</taxon>
        <taxon>Chromera</taxon>
    </lineage>
</organism>
<feature type="domain" description="Polycystin cation channel PKD1/PKD2" evidence="8">
    <location>
        <begin position="613"/>
        <end position="765"/>
    </location>
</feature>
<dbReference type="PANTHER" id="PTHR10877:SF183">
    <property type="entry name" value="AT14535P-RELATED"/>
    <property type="match status" value="1"/>
</dbReference>
<dbReference type="GO" id="GO:0016020">
    <property type="term" value="C:membrane"/>
    <property type="evidence" value="ECO:0007669"/>
    <property type="project" value="UniProtKB-SubCell"/>
</dbReference>
<dbReference type="VEuPathDB" id="CryptoDB:Cvel_11525"/>
<feature type="compositionally biased region" description="Gly residues" evidence="6">
    <location>
        <begin position="1499"/>
        <end position="1508"/>
    </location>
</feature>
<feature type="compositionally biased region" description="Acidic residues" evidence="6">
    <location>
        <begin position="1860"/>
        <end position="1877"/>
    </location>
</feature>
<evidence type="ECO:0000313" key="9">
    <source>
        <dbReference type="EMBL" id="CEM52804.1"/>
    </source>
</evidence>
<gene>
    <name evidence="9" type="ORF">Cvel_11525</name>
</gene>
<dbReference type="InterPro" id="IPR013122">
    <property type="entry name" value="PKD1_2_channel"/>
</dbReference>
<dbReference type="Pfam" id="PF08016">
    <property type="entry name" value="PKD_channel"/>
    <property type="match status" value="1"/>
</dbReference>
<feature type="region of interest" description="Disordered" evidence="6">
    <location>
        <begin position="1458"/>
        <end position="1692"/>
    </location>
</feature>
<sequence>MIVVDAFLYLVFTALFAVFSYLVLERPQVADIYKACTGLFLSAGDCADPFTLTQVESITGSSDPLSWRDVLVGGESIIYYGDQQVRKLAFQAFNMSFPSKCPKYFREVHAVNDVPTWIDKVLIPGIFNSLPQQTEFDAVCNSEFPCDVGEGDCDLHSDCRGDLLCGTDVAPHPWTSDSAAAAGNTLSCELLPGFSGFRLPMSNRTTGDGMQALDYSTYNDPNNTESEWLYYELVDGDIPSDASTFLDVFDYILNDSISNNSFTRYGLTTTNAQNIWIWTRQYIRDRYGAPEDICGSDNSINSSAAVFQASSTLTSEISKIPEFFCLGSDTGSSSQLGLVSGNVLRWRKCSVNLCMVPHGKTYAQAVGDLGQYRRRFVTLNDYNRVLKMRLTLKRRKFSSNPVSRFKNFFHAVVSRASLDPQAHTPEEDQAPILRPQWEPSTRPLESGETAPWWYTTGPGKYTKEPGGELYREYVPRGDYRAYFGSGGYVEFFEPMPLVSAYGPPEINQQWREQLRQLEREGWFDNRFGTLTADFFIFNGNVQRFLQVAFEFRNSFAGEITPLIQSRGFSLAYFENPTIVASLLLVVALLLYFSIQEVKKLTENPNLDTAEGVISVTDYAALDSVAAYSSTVLSVIAIAICVLCMRSVIYFVEISGPIRIVFLALGRAATYLVMVILILAHALIGFALAAWLIFGPYQTTMKTFIDGLGTSFMVIFALPGESLTPFEGDDSDDGARQMAVVFLLLLKLVIGLVFLSLFSVIIIKAYRWESEAAQNFSSVTGTGAEVSEISGPFQRIQQFLYRRFEFYRVYAVMAKHAVGGRQQGPAVSDQRLRKSVAALRRRTHFVSPQCLLAYVLACVGALVCLFSVQPLVRLRAFHVFSDAVKGYTWTGSLKNSWVQRVVNFDGCTTTTDIASFSENVVQKGIYCGVLNSDLTLTNQSSSRNSLQYRTDMEGRPFTIAPIGGGLDVSQFFTFNENTYVRLTMQNGCYQRASSDTYKYGVFMIRTTPADCVFNSCVKFNAPTCLNFEGKEVDRYNLQGDFVAASDARDKYVFSPGPDTFWDTGGFPVSYGITPADAYISHKWIRKDAMFSSNIVSYVFDLTAYNGNDQTQGYSYAAFNLAPTGGVQLAFSSVSFPTNYDPNIMRKEATTHKRSWGFAHTMALVGLEVALFVVLCVFVWETVILAGHRMVIEKFNGRTRNFFWMALFGHPHLWTTADTLAILLVVGVFIVWHLCTTNPFLMQYSIPGNIAALREYLWTRVVDSGCDPLTWFETKCYEQKTSFTTAFPYDFNSTNRKSLFTPLPLLRAPGDLWTVYTYVTAFTVFVLVVRCIRPGLMNLFFFAALVFFGFALMFNVAFGVLFDDFSSLPVTSLTLFAMIFGDVDVETYKNAGYLQDVIGYYIPFIFVMRLVYLNFSLAIIWLTYSKLTYSKKHRTSSNQKRLEKHELKALQMELEEQIRLKQEGKGGRQNSDELNDDEKRLSVRERHRRKRQKNWQTADGAQGGEGGPEGAGKETAVESPAAAAQAPAGSGRRPSEVKRDFIRDLIATPRGQEEEEPVEGEGGSQAGGGEETYRQSVTNTEQHAIMERAATSELDPLTPRSPRSHQPPSPFPGDTSGISPFPSGAAGSAERRQGPPVPRLSLEAIKEARQDVSAYTHAQDRLRRAASDGDKTKRAAMKTTKRVDEEEEDEQRCAGHEPALAAWLLCIRRLGPPGKPEDMEPFQPPPMPRPRDLSESILQRLHKVMELRFEGESKTTQEQIREIVQEFHSQALSSQTQAPSFEDLLEKTEESDNSKGSWFSGVVESVKAVLTGTNKQRSTPLRASSVGRSKKKGNKGFSQQLYTQKSSLVGGRRESINSASLDSEDLERGEGDDDDRPDIDSADVVPKLLRLLAYSVAVAHLRLLLEQRENEGKHIARQNELLLHYVVQLEERKKMLDKEVKKMKAQKRRLQDRVQKCLQGPDAL</sequence>
<protein>
    <recommendedName>
        <fullName evidence="8">Polycystin cation channel PKD1/PKD2 domain-containing protein</fullName>
    </recommendedName>
</protein>
<feature type="transmembrane region" description="Helical" evidence="7">
    <location>
        <begin position="739"/>
        <end position="762"/>
    </location>
</feature>